<name>A0A2T4BD79_9HYPO</name>
<keyword evidence="1" id="KW-0812">Transmembrane</keyword>
<keyword evidence="1" id="KW-1133">Transmembrane helix</keyword>
<protein>
    <submittedName>
        <fullName evidence="2">Uncharacterized protein</fullName>
    </submittedName>
</protein>
<reference evidence="3" key="1">
    <citation type="submission" date="2016-07" db="EMBL/GenBank/DDBJ databases">
        <title>Multiple horizontal gene transfer events from other fungi enriched the ability of initially mycotrophic Trichoderma (Ascomycota) to feed on dead plant biomass.</title>
        <authorList>
            <consortium name="DOE Joint Genome Institute"/>
            <person name="Atanasova L."/>
            <person name="Chenthamara K."/>
            <person name="Zhang J."/>
            <person name="Grujic M."/>
            <person name="Henrissat B."/>
            <person name="Kuo A."/>
            <person name="Aerts A."/>
            <person name="Salamov A."/>
            <person name="Lipzen A."/>
            <person name="Labutti K."/>
            <person name="Barry K."/>
            <person name="Miao Y."/>
            <person name="Rahimi M.J."/>
            <person name="Shen Q."/>
            <person name="Grigoriev I.V."/>
            <person name="Kubicek C.P."/>
            <person name="Druzhinina I.S."/>
        </authorList>
    </citation>
    <scope>NUCLEOTIDE SEQUENCE [LARGE SCALE GENOMIC DNA]</scope>
    <source>
        <strain evidence="3">TUCIM 6016</strain>
    </source>
</reference>
<dbReference type="AlphaFoldDB" id="A0A2T4BD79"/>
<evidence type="ECO:0000313" key="3">
    <source>
        <dbReference type="Proteomes" id="UP000241546"/>
    </source>
</evidence>
<dbReference type="Proteomes" id="UP000241546">
    <property type="component" value="Unassembled WGS sequence"/>
</dbReference>
<proteinExistence type="predicted"/>
<evidence type="ECO:0000256" key="1">
    <source>
        <dbReference type="SAM" id="Phobius"/>
    </source>
</evidence>
<organism evidence="2 3">
    <name type="scientific">Trichoderma citrinoviride</name>
    <dbReference type="NCBI Taxonomy" id="58853"/>
    <lineage>
        <taxon>Eukaryota</taxon>
        <taxon>Fungi</taxon>
        <taxon>Dikarya</taxon>
        <taxon>Ascomycota</taxon>
        <taxon>Pezizomycotina</taxon>
        <taxon>Sordariomycetes</taxon>
        <taxon>Hypocreomycetidae</taxon>
        <taxon>Hypocreales</taxon>
        <taxon>Hypocreaceae</taxon>
        <taxon>Trichoderma</taxon>
    </lineage>
</organism>
<dbReference type="GeneID" id="36598434"/>
<keyword evidence="1" id="KW-0472">Membrane</keyword>
<dbReference type="EMBL" id="KZ680212">
    <property type="protein sequence ID" value="PTB67149.1"/>
    <property type="molecule type" value="Genomic_DNA"/>
</dbReference>
<accession>A0A2T4BD79</accession>
<sequence length="98" mass="11427">ISTNRDSPNIFIIIKKVLSKVRQIILPILNTFYKGMLLLGRLTIAIISSNKNYIKALYFLAIASIRLRYDILYIIYTFIAIVVIKIYLLNLIVYLLIY</sequence>
<feature type="transmembrane region" description="Helical" evidence="1">
    <location>
        <begin position="32"/>
        <end position="50"/>
    </location>
</feature>
<feature type="transmembrane region" description="Helical" evidence="1">
    <location>
        <begin position="71"/>
        <end position="97"/>
    </location>
</feature>
<dbReference type="RefSeq" id="XP_024750469.1">
    <property type="nucleotide sequence ID" value="XM_024890316.1"/>
</dbReference>
<evidence type="ECO:0000313" key="2">
    <source>
        <dbReference type="EMBL" id="PTB67149.1"/>
    </source>
</evidence>
<feature type="non-terminal residue" evidence="2">
    <location>
        <position position="1"/>
    </location>
</feature>
<keyword evidence="3" id="KW-1185">Reference proteome</keyword>
<gene>
    <name evidence="2" type="ORF">BBK36DRAFT_1117108</name>
</gene>